<sequence length="442" mass="50816">MAFHFVTNEIVTFTSLLIAANITPKIANDILIITVQENSLNVVELQGFNEWWIVKRKIVSCEEDENDPKKFCSEILEDVTPLKIIILNMKSTPKRDKTVETLKATLPSKMLLVFEKFKWDACKTVQEFTKSCQNCDSRTPSPYLITPQSCRYFIAGKINSTKERGFFKDDILLQYNVHIDVPQTGMSETGRSVSRSHKKFYIGILSSDKETCFMLPPFEAPKEQCHQYDLCLEINHNNDPVLYASGIMLEQIENLPVTLTNTVKTKVPVIEFFDNSSVICVWNKKRNCYEFAKKWNGVFGKDLFLSFENATPKLTDKFAKNRSFIVYDVLQLLAAVPDENISIDSDWEFKVISNEKENDTVMVEYETHSAKKATSTPSHLMNLLLKEHFKVIKEETGGDLTEFGIYISGCCWFASKARKILEKRFAEICENMKVKCEFIKFC</sequence>
<accession>A0A914YBB0</accession>
<keyword evidence="1" id="KW-1185">Reference proteome</keyword>
<reference evidence="2" key="1">
    <citation type="submission" date="2022-11" db="UniProtKB">
        <authorList>
            <consortium name="WormBaseParasite"/>
        </authorList>
    </citation>
    <scope>IDENTIFICATION</scope>
</reference>
<protein>
    <submittedName>
        <fullName evidence="2">Uncharacterized protein</fullName>
    </submittedName>
</protein>
<dbReference type="WBParaSite" id="PSU_v2.g16706.t1">
    <property type="protein sequence ID" value="PSU_v2.g16706.t1"/>
    <property type="gene ID" value="PSU_v2.g16706"/>
</dbReference>
<evidence type="ECO:0000313" key="2">
    <source>
        <dbReference type="WBParaSite" id="PSU_v2.g16706.t1"/>
    </source>
</evidence>
<proteinExistence type="predicted"/>
<dbReference type="Proteomes" id="UP000887577">
    <property type="component" value="Unplaced"/>
</dbReference>
<evidence type="ECO:0000313" key="1">
    <source>
        <dbReference type="Proteomes" id="UP000887577"/>
    </source>
</evidence>
<dbReference type="AlphaFoldDB" id="A0A914YBB0"/>
<name>A0A914YBB0_9BILA</name>
<organism evidence="1 2">
    <name type="scientific">Panagrolaimus superbus</name>
    <dbReference type="NCBI Taxonomy" id="310955"/>
    <lineage>
        <taxon>Eukaryota</taxon>
        <taxon>Metazoa</taxon>
        <taxon>Ecdysozoa</taxon>
        <taxon>Nematoda</taxon>
        <taxon>Chromadorea</taxon>
        <taxon>Rhabditida</taxon>
        <taxon>Tylenchina</taxon>
        <taxon>Panagrolaimomorpha</taxon>
        <taxon>Panagrolaimoidea</taxon>
        <taxon>Panagrolaimidae</taxon>
        <taxon>Panagrolaimus</taxon>
    </lineage>
</organism>